<reference evidence="6 7" key="2">
    <citation type="journal article" date="2019" name="Nat. Med.">
        <title>A library of human gut bacterial isolates paired with longitudinal multiomics data enables mechanistic microbiome research.</title>
        <authorList>
            <person name="Poyet M."/>
            <person name="Groussin M."/>
            <person name="Gibbons S.M."/>
            <person name="Avila-Pacheco J."/>
            <person name="Jiang X."/>
            <person name="Kearney S.M."/>
            <person name="Perrotta A.R."/>
            <person name="Berdy B."/>
            <person name="Zhao S."/>
            <person name="Lieberman T.D."/>
            <person name="Swanson P.K."/>
            <person name="Smith M."/>
            <person name="Roesemann S."/>
            <person name="Alexander J.E."/>
            <person name="Rich S.A."/>
            <person name="Livny J."/>
            <person name="Vlamakis H."/>
            <person name="Clish C."/>
            <person name="Bullock K."/>
            <person name="Deik A."/>
            <person name="Scott J."/>
            <person name="Pierce K.A."/>
            <person name="Xavier R.J."/>
            <person name="Alm E.J."/>
        </authorList>
    </citation>
    <scope>NUCLEOTIDE SEQUENCE [LARGE SCALE GENOMIC DNA]</scope>
    <source>
        <strain evidence="1 6">BIOML-A190</strain>
        <strain evidence="2 7">BIOML-A26</strain>
    </source>
</reference>
<dbReference type="Proteomes" id="UP000437631">
    <property type="component" value="Unassembled WGS sequence"/>
</dbReference>
<dbReference type="AlphaFoldDB" id="A0A0C2Z392"/>
<accession>A0A0C2Z392</accession>
<evidence type="ECO:0000313" key="2">
    <source>
        <dbReference type="EMBL" id="KAB6030404.1"/>
    </source>
</evidence>
<evidence type="ECO:0000313" key="3">
    <source>
        <dbReference type="EMBL" id="MCQ4792842.1"/>
    </source>
</evidence>
<sequence length="247" mass="27353">MMQLNMGTWRGSVAIVCFLAMLIGCTGCGTVGDRQDTQQQTESAGSDASKTKIANSIPDYIDFLLDLDAKPDTKYPMSDAQKTILKRSRKSGSVSKPDYELAWSNYKQCVTSYGYTTPVLRQFSNGLYMIAMRDTTGMSDQQRKKFNEDENKCYNTEVIAVTGVYQMQIGNPGMLSDGDQAMVDCLHKAGIVPKNYDKEAYKKDLDAHAKNQPTTVDFSNAEMQSCWVANGASFGDVNDTDQWKPLG</sequence>
<dbReference type="Proteomes" id="UP000470926">
    <property type="component" value="Unassembled WGS sequence"/>
</dbReference>
<dbReference type="KEGG" id="bado:BBMN23_1273"/>
<gene>
    <name evidence="4" type="ORF">DW072_03325</name>
    <name evidence="2" type="ORF">GA542_06100</name>
    <name evidence="1" type="ORF">GA752_03985</name>
    <name evidence="3" type="ORF">NE692_05115</name>
</gene>
<dbReference type="EMBL" id="JANFYM010000003">
    <property type="protein sequence ID" value="MCQ4792842.1"/>
    <property type="molecule type" value="Genomic_DNA"/>
</dbReference>
<evidence type="ECO:0000313" key="4">
    <source>
        <dbReference type="EMBL" id="RHK26791.1"/>
    </source>
</evidence>
<dbReference type="Proteomes" id="UP000285262">
    <property type="component" value="Unassembled WGS sequence"/>
</dbReference>
<dbReference type="EMBL" id="WDFR01000002">
    <property type="protein sequence ID" value="KAB6030404.1"/>
    <property type="molecule type" value="Genomic_DNA"/>
</dbReference>
<evidence type="ECO:0000313" key="7">
    <source>
        <dbReference type="Proteomes" id="UP000470926"/>
    </source>
</evidence>
<organism evidence="4 5">
    <name type="scientific">Bifidobacterium adolescentis</name>
    <dbReference type="NCBI Taxonomy" id="1680"/>
    <lineage>
        <taxon>Bacteria</taxon>
        <taxon>Bacillati</taxon>
        <taxon>Actinomycetota</taxon>
        <taxon>Actinomycetes</taxon>
        <taxon>Bifidobacteriales</taxon>
        <taxon>Bifidobacteriaceae</taxon>
        <taxon>Bifidobacterium</taxon>
    </lineage>
</organism>
<dbReference type="RefSeq" id="WP_033499738.1">
    <property type="nucleotide sequence ID" value="NZ_CACRSR010000004.1"/>
</dbReference>
<reference evidence="4 5" key="1">
    <citation type="submission" date="2018-08" db="EMBL/GenBank/DDBJ databases">
        <title>A genome reference for cultivated species of the human gut microbiota.</title>
        <authorList>
            <person name="Zou Y."/>
            <person name="Xue W."/>
            <person name="Luo G."/>
        </authorList>
    </citation>
    <scope>NUCLEOTIDE SEQUENCE [LARGE SCALE GENOMIC DNA]</scope>
    <source>
        <strain evidence="4 5">AF45-19</strain>
    </source>
</reference>
<protein>
    <submittedName>
        <fullName evidence="4">Uncharacterized protein</fullName>
    </submittedName>
</protein>
<dbReference type="Proteomes" id="UP001206013">
    <property type="component" value="Unassembled WGS sequence"/>
</dbReference>
<reference evidence="3" key="3">
    <citation type="submission" date="2022-06" db="EMBL/GenBank/DDBJ databases">
        <title>Isolation of gut microbiota from human fecal samples.</title>
        <authorList>
            <person name="Pamer E.G."/>
            <person name="Barat B."/>
            <person name="Waligurski E."/>
            <person name="Medina S."/>
            <person name="Paddock L."/>
            <person name="Mostad J."/>
        </authorList>
    </citation>
    <scope>NUCLEOTIDE SEQUENCE</scope>
    <source>
        <strain evidence="3">SL.1.01</strain>
    </source>
</reference>
<evidence type="ECO:0000313" key="5">
    <source>
        <dbReference type="Proteomes" id="UP000285262"/>
    </source>
</evidence>
<dbReference type="EMBL" id="WDLT01000003">
    <property type="protein sequence ID" value="KAB5747170.1"/>
    <property type="molecule type" value="Genomic_DNA"/>
</dbReference>
<name>A0A0C2Z392_BIFAD</name>
<evidence type="ECO:0000313" key="6">
    <source>
        <dbReference type="Proteomes" id="UP000437631"/>
    </source>
</evidence>
<dbReference type="EMBL" id="QRNG01000003">
    <property type="protein sequence ID" value="RHK26791.1"/>
    <property type="molecule type" value="Genomic_DNA"/>
</dbReference>
<proteinExistence type="predicted"/>
<evidence type="ECO:0000313" key="1">
    <source>
        <dbReference type="EMBL" id="KAB5747170.1"/>
    </source>
</evidence>
<comment type="caution">
    <text evidence="4">The sequence shown here is derived from an EMBL/GenBank/DDBJ whole genome shotgun (WGS) entry which is preliminary data.</text>
</comment>